<sequence>MQNRYFSPRMVFMTMTCALFVTLIATVNANWYGKRGDKLDSGLFEILQGSLPDMLDKQLDAQLTLQTIAKILQDYEIRQLDVVSEQSHKK</sequence>
<protein>
    <submittedName>
        <fullName evidence="1">Uncharacterized protein</fullName>
    </submittedName>
</protein>
<evidence type="ECO:0000313" key="1">
    <source>
        <dbReference type="EMBL" id="KAH3781353.1"/>
    </source>
</evidence>
<dbReference type="AlphaFoldDB" id="A0A9D4IRJ8"/>
<evidence type="ECO:0000313" key="2">
    <source>
        <dbReference type="Proteomes" id="UP000828390"/>
    </source>
</evidence>
<proteinExistence type="predicted"/>
<organism evidence="1 2">
    <name type="scientific">Dreissena polymorpha</name>
    <name type="common">Zebra mussel</name>
    <name type="synonym">Mytilus polymorpha</name>
    <dbReference type="NCBI Taxonomy" id="45954"/>
    <lineage>
        <taxon>Eukaryota</taxon>
        <taxon>Metazoa</taxon>
        <taxon>Spiralia</taxon>
        <taxon>Lophotrochozoa</taxon>
        <taxon>Mollusca</taxon>
        <taxon>Bivalvia</taxon>
        <taxon>Autobranchia</taxon>
        <taxon>Heteroconchia</taxon>
        <taxon>Euheterodonta</taxon>
        <taxon>Imparidentia</taxon>
        <taxon>Neoheterodontei</taxon>
        <taxon>Myida</taxon>
        <taxon>Dreissenoidea</taxon>
        <taxon>Dreissenidae</taxon>
        <taxon>Dreissena</taxon>
    </lineage>
</organism>
<dbReference type="Proteomes" id="UP000828390">
    <property type="component" value="Unassembled WGS sequence"/>
</dbReference>
<keyword evidence="2" id="KW-1185">Reference proteome</keyword>
<gene>
    <name evidence="1" type="ORF">DPMN_159180</name>
</gene>
<reference evidence="1" key="2">
    <citation type="submission" date="2020-11" db="EMBL/GenBank/DDBJ databases">
        <authorList>
            <person name="McCartney M.A."/>
            <person name="Auch B."/>
            <person name="Kono T."/>
            <person name="Mallez S."/>
            <person name="Becker A."/>
            <person name="Gohl D.M."/>
            <person name="Silverstein K.A.T."/>
            <person name="Koren S."/>
            <person name="Bechman K.B."/>
            <person name="Herman A."/>
            <person name="Abrahante J.E."/>
            <person name="Garbe J."/>
        </authorList>
    </citation>
    <scope>NUCLEOTIDE SEQUENCE</scope>
    <source>
        <strain evidence="1">Duluth1</strain>
        <tissue evidence="1">Whole animal</tissue>
    </source>
</reference>
<comment type="caution">
    <text evidence="1">The sequence shown here is derived from an EMBL/GenBank/DDBJ whole genome shotgun (WGS) entry which is preliminary data.</text>
</comment>
<reference evidence="1" key="1">
    <citation type="journal article" date="2019" name="bioRxiv">
        <title>The Genome of the Zebra Mussel, Dreissena polymorpha: A Resource for Invasive Species Research.</title>
        <authorList>
            <person name="McCartney M.A."/>
            <person name="Auch B."/>
            <person name="Kono T."/>
            <person name="Mallez S."/>
            <person name="Zhang Y."/>
            <person name="Obille A."/>
            <person name="Becker A."/>
            <person name="Abrahante J.E."/>
            <person name="Garbe J."/>
            <person name="Badalamenti J.P."/>
            <person name="Herman A."/>
            <person name="Mangelson H."/>
            <person name="Liachko I."/>
            <person name="Sullivan S."/>
            <person name="Sone E.D."/>
            <person name="Koren S."/>
            <person name="Silverstein K.A.T."/>
            <person name="Beckman K.B."/>
            <person name="Gohl D.M."/>
        </authorList>
    </citation>
    <scope>NUCLEOTIDE SEQUENCE</scope>
    <source>
        <strain evidence="1">Duluth1</strain>
        <tissue evidence="1">Whole animal</tissue>
    </source>
</reference>
<name>A0A9D4IRJ8_DREPO</name>
<accession>A0A9D4IRJ8</accession>
<dbReference type="EMBL" id="JAIWYP010000008">
    <property type="protein sequence ID" value="KAH3781353.1"/>
    <property type="molecule type" value="Genomic_DNA"/>
</dbReference>